<keyword evidence="1" id="KW-1133">Transmembrane helix</keyword>
<evidence type="ECO:0000256" key="1">
    <source>
        <dbReference type="SAM" id="Phobius"/>
    </source>
</evidence>
<feature type="transmembrane region" description="Helical" evidence="1">
    <location>
        <begin position="12"/>
        <end position="30"/>
    </location>
</feature>
<dbReference type="EMBL" id="BARU01046828">
    <property type="protein sequence ID" value="GAH93892.1"/>
    <property type="molecule type" value="Genomic_DNA"/>
</dbReference>
<name>X1JIJ7_9ZZZZ</name>
<accession>X1JIJ7</accession>
<keyword evidence="1" id="KW-0472">Membrane</keyword>
<protein>
    <submittedName>
        <fullName evidence="2">Uncharacterized protein</fullName>
    </submittedName>
</protein>
<evidence type="ECO:0000313" key="2">
    <source>
        <dbReference type="EMBL" id="GAH93892.1"/>
    </source>
</evidence>
<reference evidence="2" key="1">
    <citation type="journal article" date="2014" name="Front. Microbiol.">
        <title>High frequency of phylogenetically diverse reductive dehalogenase-homologous genes in deep subseafloor sedimentary metagenomes.</title>
        <authorList>
            <person name="Kawai M."/>
            <person name="Futagami T."/>
            <person name="Toyoda A."/>
            <person name="Takaki Y."/>
            <person name="Nishi S."/>
            <person name="Hori S."/>
            <person name="Arai W."/>
            <person name="Tsubouchi T."/>
            <person name="Morono Y."/>
            <person name="Uchiyama I."/>
            <person name="Ito T."/>
            <person name="Fujiyama A."/>
            <person name="Inagaki F."/>
            <person name="Takami H."/>
        </authorList>
    </citation>
    <scope>NUCLEOTIDE SEQUENCE</scope>
    <source>
        <strain evidence="2">Expedition CK06-06</strain>
    </source>
</reference>
<feature type="non-terminal residue" evidence="2">
    <location>
        <position position="1"/>
    </location>
</feature>
<sequence>GLNITLLTFYSSYSKYAGGIILILVMAVLCQEKI</sequence>
<comment type="caution">
    <text evidence="2">The sequence shown here is derived from an EMBL/GenBank/DDBJ whole genome shotgun (WGS) entry which is preliminary data.</text>
</comment>
<proteinExistence type="predicted"/>
<keyword evidence="1" id="KW-0812">Transmembrane</keyword>
<organism evidence="2">
    <name type="scientific">marine sediment metagenome</name>
    <dbReference type="NCBI Taxonomy" id="412755"/>
    <lineage>
        <taxon>unclassified sequences</taxon>
        <taxon>metagenomes</taxon>
        <taxon>ecological metagenomes</taxon>
    </lineage>
</organism>
<gene>
    <name evidence="2" type="ORF">S03H2_70452</name>
</gene>
<dbReference type="AlphaFoldDB" id="X1JIJ7"/>